<dbReference type="EMBL" id="PQIB02000016">
    <property type="protein sequence ID" value="RLM61300.1"/>
    <property type="molecule type" value="Genomic_DNA"/>
</dbReference>
<dbReference type="Proteomes" id="UP000275267">
    <property type="component" value="Unassembled WGS sequence"/>
</dbReference>
<organism evidence="2 3">
    <name type="scientific">Panicum miliaceum</name>
    <name type="common">Proso millet</name>
    <name type="synonym">Broomcorn millet</name>
    <dbReference type="NCBI Taxonomy" id="4540"/>
    <lineage>
        <taxon>Eukaryota</taxon>
        <taxon>Viridiplantae</taxon>
        <taxon>Streptophyta</taxon>
        <taxon>Embryophyta</taxon>
        <taxon>Tracheophyta</taxon>
        <taxon>Spermatophyta</taxon>
        <taxon>Magnoliopsida</taxon>
        <taxon>Liliopsida</taxon>
        <taxon>Poales</taxon>
        <taxon>Poaceae</taxon>
        <taxon>PACMAD clade</taxon>
        <taxon>Panicoideae</taxon>
        <taxon>Panicodae</taxon>
        <taxon>Paniceae</taxon>
        <taxon>Panicinae</taxon>
        <taxon>Panicum</taxon>
        <taxon>Panicum sect. Panicum</taxon>
    </lineage>
</organism>
<proteinExistence type="predicted"/>
<dbReference type="InterPro" id="IPR036249">
    <property type="entry name" value="Thioredoxin-like_sf"/>
</dbReference>
<dbReference type="OrthoDB" id="10257948at2759"/>
<dbReference type="AlphaFoldDB" id="A0A3L6PPP0"/>
<dbReference type="SUPFAM" id="SSF52833">
    <property type="entry name" value="Thioredoxin-like"/>
    <property type="match status" value="1"/>
</dbReference>
<dbReference type="Gene3D" id="3.40.30.10">
    <property type="entry name" value="Glutaredoxin"/>
    <property type="match status" value="1"/>
</dbReference>
<dbReference type="STRING" id="4540.A0A3L6PPP0"/>
<dbReference type="PANTHER" id="PTHR21148">
    <property type="entry name" value="THIOREDOXIN DOMAIN-CONTAINING PROTEIN 9"/>
    <property type="match status" value="1"/>
</dbReference>
<keyword evidence="3" id="KW-1185">Reference proteome</keyword>
<gene>
    <name evidence="2" type="ORF">C2845_PM14G06730</name>
</gene>
<evidence type="ECO:0000259" key="1">
    <source>
        <dbReference type="Pfam" id="PF00085"/>
    </source>
</evidence>
<comment type="caution">
    <text evidence="2">The sequence shown here is derived from an EMBL/GenBank/DDBJ whole genome shotgun (WGS) entry which is preliminary data.</text>
</comment>
<name>A0A3L6PPP0_PANMI</name>
<dbReference type="InterPro" id="IPR013766">
    <property type="entry name" value="Thioredoxin_domain"/>
</dbReference>
<evidence type="ECO:0000313" key="3">
    <source>
        <dbReference type="Proteomes" id="UP000275267"/>
    </source>
</evidence>
<reference evidence="3" key="1">
    <citation type="journal article" date="2019" name="Nat. Commun.">
        <title>The genome of broomcorn millet.</title>
        <authorList>
            <person name="Zou C."/>
            <person name="Miki D."/>
            <person name="Li D."/>
            <person name="Tang Q."/>
            <person name="Xiao L."/>
            <person name="Rajput S."/>
            <person name="Deng P."/>
            <person name="Jia W."/>
            <person name="Huang R."/>
            <person name="Zhang M."/>
            <person name="Sun Y."/>
            <person name="Hu J."/>
            <person name="Fu X."/>
            <person name="Schnable P.S."/>
            <person name="Li F."/>
            <person name="Zhang H."/>
            <person name="Feng B."/>
            <person name="Zhu X."/>
            <person name="Liu R."/>
            <person name="Schnable J.C."/>
            <person name="Zhu J.-K."/>
            <person name="Zhang H."/>
        </authorList>
    </citation>
    <scope>NUCLEOTIDE SEQUENCE [LARGE SCALE GENOMIC DNA]</scope>
</reference>
<accession>A0A3L6PPP0</accession>
<evidence type="ECO:0000313" key="2">
    <source>
        <dbReference type="EMBL" id="RLM61300.1"/>
    </source>
</evidence>
<dbReference type="Pfam" id="PF00085">
    <property type="entry name" value="Thioredoxin"/>
    <property type="match status" value="1"/>
</dbReference>
<dbReference type="CDD" id="cd02989">
    <property type="entry name" value="Phd_like_TxnDC9"/>
    <property type="match status" value="1"/>
</dbReference>
<sequence length="278" mass="31704">MDEVVSQILEKQVLSAAKAVEDKIDEEIAALDRLDPDDIEALRERRIQQMRRAAERRAKWRAQGHGEYAEVPEKEFFAAAKASERLVCHFYRDNWPCKVLDKHLSVIAKQHVETRFIKVHAEKAPFLTEKLRIVVLPTLAIVKNAKVEDYVVGFDELGGKDDFSTEDLEERLAKSQVIFLDGEGDIPPCTSRTTLEEKAGRNFAIATWLQRQRILCRALPPFQLQLTQFPHVPVIELPGHRDSDQKEREIRIKRRRVKGGAPLPCADCARAVLGTIQP</sequence>
<feature type="domain" description="Thioredoxin" evidence="1">
    <location>
        <begin position="72"/>
        <end position="153"/>
    </location>
</feature>
<protein>
    <recommendedName>
        <fullName evidence="1">Thioredoxin domain-containing protein</fullName>
    </recommendedName>
</protein>